<reference evidence="1 2" key="1">
    <citation type="submission" date="2023-12" db="EMBL/GenBank/DDBJ databases">
        <title>Jeotgalibacillus haloalkaliphilus sp. nov., a novel salt-tolerant bacteria, isolated from the estuary of the Fenhe River into the Yellow River.</title>
        <authorList>
            <person name="Li Y."/>
        </authorList>
    </citation>
    <scope>NUCLEOTIDE SEQUENCE [LARGE SCALE GENOMIC DNA]</scope>
    <source>
        <strain evidence="1 2">HH7-29</strain>
    </source>
</reference>
<organism evidence="1 2">
    <name type="scientific">Jeotgalibacillus haloalkalitolerans</name>
    <dbReference type="NCBI Taxonomy" id="3104292"/>
    <lineage>
        <taxon>Bacteria</taxon>
        <taxon>Bacillati</taxon>
        <taxon>Bacillota</taxon>
        <taxon>Bacilli</taxon>
        <taxon>Bacillales</taxon>
        <taxon>Caryophanaceae</taxon>
        <taxon>Jeotgalibacillus</taxon>
    </lineage>
</organism>
<name>A0ABU5KJF2_9BACL</name>
<gene>
    <name evidence="1" type="ORF">UFB30_03890</name>
</gene>
<dbReference type="RefSeq" id="WP_322420355.1">
    <property type="nucleotide sequence ID" value="NZ_JAXQNN010000001.1"/>
</dbReference>
<protein>
    <submittedName>
        <fullName evidence="1">Uncharacterized protein</fullName>
    </submittedName>
</protein>
<proteinExistence type="predicted"/>
<comment type="caution">
    <text evidence="1">The sequence shown here is derived from an EMBL/GenBank/DDBJ whole genome shotgun (WGS) entry which is preliminary data.</text>
</comment>
<accession>A0ABU5KJF2</accession>
<evidence type="ECO:0000313" key="2">
    <source>
        <dbReference type="Proteomes" id="UP001292084"/>
    </source>
</evidence>
<dbReference type="Proteomes" id="UP001292084">
    <property type="component" value="Unassembled WGS sequence"/>
</dbReference>
<sequence>MKKVNMTPEQYKALREYIKSQPDINFRTLICHWEANELSRVINEMTYEQVSAAYFGEQVCNIVPDLMDSQILNQLEAFKAYNNGEQVQLFFSEEIGWVDANHYYEPAFFDKNVQFRRKC</sequence>
<evidence type="ECO:0000313" key="1">
    <source>
        <dbReference type="EMBL" id="MDZ5711348.1"/>
    </source>
</evidence>
<keyword evidence="2" id="KW-1185">Reference proteome</keyword>
<dbReference type="EMBL" id="JAXQNN010000001">
    <property type="protein sequence ID" value="MDZ5711348.1"/>
    <property type="molecule type" value="Genomic_DNA"/>
</dbReference>